<dbReference type="SMART" id="SM00028">
    <property type="entry name" value="TPR"/>
    <property type="match status" value="1"/>
</dbReference>
<proteinExistence type="predicted"/>
<gene>
    <name evidence="2" type="ORF">RAT170B_1123</name>
</gene>
<dbReference type="Gene3D" id="1.25.40.10">
    <property type="entry name" value="Tetratricopeptide repeat domain"/>
    <property type="match status" value="1"/>
</dbReference>
<comment type="caution">
    <text evidence="2">The sequence shown here is derived from an EMBL/GenBank/DDBJ whole genome shotgun (WGS) entry which is preliminary data.</text>
</comment>
<sequence>MEYGDKIIKDLTPHIRHYYNITYTLSTMLINNNHLDEAKKLLTAALSNITIDDQVNAKNIGWYQYNLGVIYYKTGQLELAIKYYNSAIDRLPEEE</sequence>
<evidence type="ECO:0000256" key="1">
    <source>
        <dbReference type="PROSITE-ProRule" id="PRU00339"/>
    </source>
</evidence>
<dbReference type="InterPro" id="IPR019734">
    <property type="entry name" value="TPR_rpt"/>
</dbReference>
<dbReference type="AlphaFoldDB" id="A0A0F3RCZ7"/>
<name>A0A0F3RCZ7_9RICK</name>
<accession>A0A0F3RCZ7</accession>
<reference evidence="2 3" key="1">
    <citation type="submission" date="2015-01" db="EMBL/GenBank/DDBJ databases">
        <title>Genome Sequencing of Rickettsiales /home/snadendla/prok_pipe/test/illegal_ec_num.txt.</title>
        <authorList>
            <person name="Daugherty S.C."/>
            <person name="Su Q."/>
            <person name="Abolude K."/>
            <person name="Beier-Sexton M."/>
            <person name="Carlyon J.A."/>
            <person name="Carter R."/>
            <person name="Day N.P."/>
            <person name="Dumler S.J."/>
            <person name="Dyachenko V."/>
            <person name="Godinez A."/>
            <person name="Kurtti T.J."/>
            <person name="Lichay M."/>
            <person name="Mullins K.E."/>
            <person name="Ott S."/>
            <person name="Pappas-Brown V."/>
            <person name="Paris D.H."/>
            <person name="Patel P."/>
            <person name="Richards A.L."/>
            <person name="Sadzewicz L."/>
            <person name="Sears K."/>
            <person name="Seidman D."/>
            <person name="Sengamalay N."/>
            <person name="Stenos J."/>
            <person name="Tallon L.J."/>
            <person name="Vincent G."/>
            <person name="Fraser C.M."/>
            <person name="Munderloh U."/>
            <person name="Dunning-Hotopp J.C."/>
        </authorList>
    </citation>
    <scope>NUCLEOTIDE SEQUENCE [LARGE SCALE GENOMIC DNA]</scope>
    <source>
        <strain evidence="2 3">T170-B</strain>
    </source>
</reference>
<dbReference type="Pfam" id="PF00515">
    <property type="entry name" value="TPR_1"/>
    <property type="match status" value="1"/>
</dbReference>
<evidence type="ECO:0000313" key="2">
    <source>
        <dbReference type="EMBL" id="KJW04315.1"/>
    </source>
</evidence>
<dbReference type="EMBL" id="LAOQ01000004">
    <property type="protein sequence ID" value="KJW04315.1"/>
    <property type="molecule type" value="Genomic_DNA"/>
</dbReference>
<protein>
    <submittedName>
        <fullName evidence="2">TPR repeat family protein</fullName>
    </submittedName>
</protein>
<dbReference type="RefSeq" id="WP_261368727.1">
    <property type="nucleotide sequence ID" value="NZ_LAOQ01000004.1"/>
</dbReference>
<keyword evidence="3" id="KW-1185">Reference proteome</keyword>
<organism evidence="2 3">
    <name type="scientific">Rickettsia argasii T170-B</name>
    <dbReference type="NCBI Taxonomy" id="1268837"/>
    <lineage>
        <taxon>Bacteria</taxon>
        <taxon>Pseudomonadati</taxon>
        <taxon>Pseudomonadota</taxon>
        <taxon>Alphaproteobacteria</taxon>
        <taxon>Rickettsiales</taxon>
        <taxon>Rickettsiaceae</taxon>
        <taxon>Rickettsieae</taxon>
        <taxon>Rickettsia</taxon>
        <taxon>spotted fever group</taxon>
    </lineage>
</organism>
<dbReference type="PATRIC" id="fig|1268837.3.peg.1328"/>
<dbReference type="Proteomes" id="UP000033736">
    <property type="component" value="Unassembled WGS sequence"/>
</dbReference>
<dbReference type="InterPro" id="IPR011990">
    <property type="entry name" value="TPR-like_helical_dom_sf"/>
</dbReference>
<keyword evidence="1" id="KW-0802">TPR repeat</keyword>
<feature type="repeat" description="TPR" evidence="1">
    <location>
        <begin position="61"/>
        <end position="94"/>
    </location>
</feature>
<dbReference type="SUPFAM" id="SSF48452">
    <property type="entry name" value="TPR-like"/>
    <property type="match status" value="1"/>
</dbReference>
<evidence type="ECO:0000313" key="3">
    <source>
        <dbReference type="Proteomes" id="UP000033736"/>
    </source>
</evidence>
<dbReference type="PROSITE" id="PS50005">
    <property type="entry name" value="TPR"/>
    <property type="match status" value="1"/>
</dbReference>